<protein>
    <submittedName>
        <fullName evidence="1">Uncharacterized protein</fullName>
    </submittedName>
</protein>
<evidence type="ECO:0000313" key="1">
    <source>
        <dbReference type="EMBL" id="CAB9530919.1"/>
    </source>
</evidence>
<dbReference type="OrthoDB" id="52150at2759"/>
<dbReference type="EMBL" id="CAICTM010003110">
    <property type="protein sequence ID" value="CAB9530919.1"/>
    <property type="molecule type" value="Genomic_DNA"/>
</dbReference>
<organism evidence="1 2">
    <name type="scientific">Seminavis robusta</name>
    <dbReference type="NCBI Taxonomy" id="568900"/>
    <lineage>
        <taxon>Eukaryota</taxon>
        <taxon>Sar</taxon>
        <taxon>Stramenopiles</taxon>
        <taxon>Ochrophyta</taxon>
        <taxon>Bacillariophyta</taxon>
        <taxon>Bacillariophyceae</taxon>
        <taxon>Bacillariophycidae</taxon>
        <taxon>Naviculales</taxon>
        <taxon>Naviculaceae</taxon>
        <taxon>Seminavis</taxon>
    </lineage>
</organism>
<sequence length="116" mass="13286">MPTGAHNKVTSLYAKLFDDSWKGVASVVNYSDNNVYIEPTKPGRNIYTREPDIAFWGPDKTRSVTRRGASSSYPLELDNPPKRFANRDQVERVNPDVAIQFSWNNGDSYEERRLMT</sequence>
<dbReference type="Proteomes" id="UP001153069">
    <property type="component" value="Unassembled WGS sequence"/>
</dbReference>
<reference evidence="1" key="1">
    <citation type="submission" date="2020-06" db="EMBL/GenBank/DDBJ databases">
        <authorList>
            <consortium name="Plant Systems Biology data submission"/>
        </authorList>
    </citation>
    <scope>NUCLEOTIDE SEQUENCE</scope>
    <source>
        <strain evidence="1">D6</strain>
    </source>
</reference>
<keyword evidence="2" id="KW-1185">Reference proteome</keyword>
<evidence type="ECO:0000313" key="2">
    <source>
        <dbReference type="Proteomes" id="UP001153069"/>
    </source>
</evidence>
<gene>
    <name evidence="1" type="ORF">SEMRO_3112_G343980.1</name>
</gene>
<name>A0A9N8F3I4_9STRA</name>
<dbReference type="AlphaFoldDB" id="A0A9N8F3I4"/>
<proteinExistence type="predicted"/>
<accession>A0A9N8F3I4</accession>
<comment type="caution">
    <text evidence="1">The sequence shown here is derived from an EMBL/GenBank/DDBJ whole genome shotgun (WGS) entry which is preliminary data.</text>
</comment>